<dbReference type="InterPro" id="IPR039131">
    <property type="entry name" value="NDUFAF1"/>
</dbReference>
<dbReference type="InterPro" id="IPR013857">
    <property type="entry name" value="NADH-UbQ_OxRdtase-assoc_prot30"/>
</dbReference>
<sequence length="242" mass="25928">MAGLGSLLGTLIVGLLLVGAGRRWGAWRTWGVTSALIIVLALRGFAKRAGAYPREQKAKAISAPPGLGIAGLSVVRELKFFCLDDQVMGGRSASAITASRDKGFLEFVGVINTAGGGFASCRTLDDEAPLGIPPSAQTLEVTGYGDGRQYKVMLHTADSWAMKPVWAHDFLTEPEVRTTWRLPLKDFVPTRQGRPLKASAELDLASVTGLGLSHSLYMADGRPNEHFGDGPFRLTVERMAFA</sequence>
<name>A0A7S1MML1_ALECA</name>
<comment type="similarity">
    <text evidence="1">Belongs to the CIA30 family.</text>
</comment>
<keyword evidence="2" id="KW-0812">Transmembrane</keyword>
<keyword evidence="2" id="KW-0472">Membrane</keyword>
<organism evidence="4">
    <name type="scientific">Alexandrium catenella</name>
    <name type="common">Red tide dinoflagellate</name>
    <name type="synonym">Gonyaulax catenella</name>
    <dbReference type="NCBI Taxonomy" id="2925"/>
    <lineage>
        <taxon>Eukaryota</taxon>
        <taxon>Sar</taxon>
        <taxon>Alveolata</taxon>
        <taxon>Dinophyceae</taxon>
        <taxon>Gonyaulacales</taxon>
        <taxon>Pyrocystaceae</taxon>
        <taxon>Alexandrium</taxon>
    </lineage>
</organism>
<accession>A0A7S1MML1</accession>
<dbReference type="GO" id="GO:0051082">
    <property type="term" value="F:unfolded protein binding"/>
    <property type="evidence" value="ECO:0007669"/>
    <property type="project" value="TreeGrafter"/>
</dbReference>
<feature type="transmembrane region" description="Helical" evidence="2">
    <location>
        <begin position="30"/>
        <end position="46"/>
    </location>
</feature>
<dbReference type="AlphaFoldDB" id="A0A7S1MML1"/>
<evidence type="ECO:0000256" key="2">
    <source>
        <dbReference type="SAM" id="Phobius"/>
    </source>
</evidence>
<dbReference type="PANTHER" id="PTHR13194:SF19">
    <property type="entry name" value="NAD(P)-BINDING ROSSMANN-FOLD SUPERFAMILY PROTEIN"/>
    <property type="match status" value="1"/>
</dbReference>
<gene>
    <name evidence="4" type="ORF">ACAT0790_LOCUS24205</name>
</gene>
<dbReference type="SUPFAM" id="SSF49785">
    <property type="entry name" value="Galactose-binding domain-like"/>
    <property type="match status" value="1"/>
</dbReference>
<feature type="domain" description="NADH:ubiquinone oxidoreductase intermediate-associated protein 30" evidence="3">
    <location>
        <begin position="81"/>
        <end position="236"/>
    </location>
</feature>
<evidence type="ECO:0000313" key="4">
    <source>
        <dbReference type="EMBL" id="CAD9135344.1"/>
    </source>
</evidence>
<evidence type="ECO:0000259" key="3">
    <source>
        <dbReference type="Pfam" id="PF08547"/>
    </source>
</evidence>
<dbReference type="PANTHER" id="PTHR13194">
    <property type="entry name" value="COMPLEX I INTERMEDIATE-ASSOCIATED PROTEIN 30"/>
    <property type="match status" value="1"/>
</dbReference>
<dbReference type="Pfam" id="PF08547">
    <property type="entry name" value="CIA30"/>
    <property type="match status" value="1"/>
</dbReference>
<reference evidence="4" key="1">
    <citation type="submission" date="2021-01" db="EMBL/GenBank/DDBJ databases">
        <authorList>
            <person name="Corre E."/>
            <person name="Pelletier E."/>
            <person name="Niang G."/>
            <person name="Scheremetjew M."/>
            <person name="Finn R."/>
            <person name="Kale V."/>
            <person name="Holt S."/>
            <person name="Cochrane G."/>
            <person name="Meng A."/>
            <person name="Brown T."/>
            <person name="Cohen L."/>
        </authorList>
    </citation>
    <scope>NUCLEOTIDE SEQUENCE</scope>
    <source>
        <strain evidence="4">OF101</strain>
    </source>
</reference>
<dbReference type="GO" id="GO:0010257">
    <property type="term" value="P:NADH dehydrogenase complex assembly"/>
    <property type="evidence" value="ECO:0007669"/>
    <property type="project" value="TreeGrafter"/>
</dbReference>
<dbReference type="EMBL" id="HBGE01040180">
    <property type="protein sequence ID" value="CAD9135344.1"/>
    <property type="molecule type" value="Transcribed_RNA"/>
</dbReference>
<evidence type="ECO:0000256" key="1">
    <source>
        <dbReference type="ARBA" id="ARBA00007884"/>
    </source>
</evidence>
<proteinExistence type="inferred from homology"/>
<protein>
    <recommendedName>
        <fullName evidence="3">NADH:ubiquinone oxidoreductase intermediate-associated protein 30 domain-containing protein</fullName>
    </recommendedName>
</protein>
<keyword evidence="2" id="KW-1133">Transmembrane helix</keyword>
<dbReference type="InterPro" id="IPR008979">
    <property type="entry name" value="Galactose-bd-like_sf"/>
</dbReference>